<dbReference type="Pfam" id="PF04263">
    <property type="entry name" value="TPK_catalytic"/>
    <property type="match status" value="1"/>
</dbReference>
<evidence type="ECO:0000259" key="6">
    <source>
        <dbReference type="Pfam" id="PF04263"/>
    </source>
</evidence>
<sequence>MNKRICRVICAGERCPLTFEPQPGDLTIAADGGYAYALKAGITPDIVLGDFDSLDIEPHGNVMRLSPIKDVTDTFAAAEEGLARGYRTFEFYCCTGGRLSHTLANIATLRYIKSRGGSGVMKGTGSEIYLCSSRTEISGNVYFSLIPSGERASATVENAAYSGDFLFTDRDSLGVSNEPLKNKIAAVTVHDGELIVIIEDKA</sequence>
<dbReference type="GO" id="GO:0005524">
    <property type="term" value="F:ATP binding"/>
    <property type="evidence" value="ECO:0007669"/>
    <property type="project" value="UniProtKB-KW"/>
</dbReference>
<accession>A0A9D1TRT3</accession>
<evidence type="ECO:0000256" key="5">
    <source>
        <dbReference type="NCBIfam" id="TIGR01378"/>
    </source>
</evidence>
<gene>
    <name evidence="7" type="ORF">H9892_05510</name>
</gene>
<organism evidence="7 8">
    <name type="scientific">Candidatus Protoclostridium stercorigallinarum</name>
    <dbReference type="NCBI Taxonomy" id="2838741"/>
    <lineage>
        <taxon>Bacteria</taxon>
        <taxon>Bacillati</taxon>
        <taxon>Bacillota</taxon>
        <taxon>Clostridia</taxon>
        <taxon>Candidatus Protoclostridium</taxon>
    </lineage>
</organism>
<dbReference type="InterPro" id="IPR036759">
    <property type="entry name" value="TPK_catalytic_sf"/>
</dbReference>
<feature type="domain" description="Thiamin pyrophosphokinase catalytic" evidence="6">
    <location>
        <begin position="25"/>
        <end position="112"/>
    </location>
</feature>
<evidence type="ECO:0000256" key="2">
    <source>
        <dbReference type="ARBA" id="ARBA00022741"/>
    </source>
</evidence>
<proteinExistence type="predicted"/>
<dbReference type="GO" id="GO:0004788">
    <property type="term" value="F:thiamine diphosphokinase activity"/>
    <property type="evidence" value="ECO:0007669"/>
    <property type="project" value="UniProtKB-UniRule"/>
</dbReference>
<evidence type="ECO:0000313" key="8">
    <source>
        <dbReference type="Proteomes" id="UP000823990"/>
    </source>
</evidence>
<dbReference type="InterPro" id="IPR006282">
    <property type="entry name" value="Thi_PPkinase"/>
</dbReference>
<dbReference type="NCBIfam" id="TIGR01378">
    <property type="entry name" value="thi_PPkinase"/>
    <property type="match status" value="1"/>
</dbReference>
<dbReference type="InterPro" id="IPR053149">
    <property type="entry name" value="TPK"/>
</dbReference>
<dbReference type="PANTHER" id="PTHR41299">
    <property type="entry name" value="THIAMINE PYROPHOSPHOKINASE"/>
    <property type="match status" value="1"/>
</dbReference>
<dbReference type="Gene3D" id="3.40.50.10240">
    <property type="entry name" value="Thiamin pyrophosphokinase, catalytic domain"/>
    <property type="match status" value="1"/>
</dbReference>
<evidence type="ECO:0000256" key="3">
    <source>
        <dbReference type="ARBA" id="ARBA00022777"/>
    </source>
</evidence>
<dbReference type="GO" id="GO:0009229">
    <property type="term" value="P:thiamine diphosphate biosynthetic process"/>
    <property type="evidence" value="ECO:0007669"/>
    <property type="project" value="InterPro"/>
</dbReference>
<name>A0A9D1TRT3_9FIRM</name>
<keyword evidence="3" id="KW-0418">Kinase</keyword>
<dbReference type="AlphaFoldDB" id="A0A9D1TRT3"/>
<dbReference type="GO" id="GO:0006772">
    <property type="term" value="P:thiamine metabolic process"/>
    <property type="evidence" value="ECO:0007669"/>
    <property type="project" value="UniProtKB-UniRule"/>
</dbReference>
<comment type="caution">
    <text evidence="7">The sequence shown here is derived from an EMBL/GenBank/DDBJ whole genome shotgun (WGS) entry which is preliminary data.</text>
</comment>
<dbReference type="EMBL" id="DXHS01000084">
    <property type="protein sequence ID" value="HIW02779.1"/>
    <property type="molecule type" value="Genomic_DNA"/>
</dbReference>
<dbReference type="CDD" id="cd07995">
    <property type="entry name" value="TPK"/>
    <property type="match status" value="1"/>
</dbReference>
<dbReference type="GO" id="GO:0016301">
    <property type="term" value="F:kinase activity"/>
    <property type="evidence" value="ECO:0007669"/>
    <property type="project" value="UniProtKB-KW"/>
</dbReference>
<evidence type="ECO:0000313" key="7">
    <source>
        <dbReference type="EMBL" id="HIW02779.1"/>
    </source>
</evidence>
<evidence type="ECO:0000256" key="1">
    <source>
        <dbReference type="ARBA" id="ARBA00022679"/>
    </source>
</evidence>
<dbReference type="EC" id="2.7.6.2" evidence="5"/>
<dbReference type="PANTHER" id="PTHR41299:SF1">
    <property type="entry name" value="THIAMINE PYROPHOSPHOKINASE"/>
    <property type="match status" value="1"/>
</dbReference>
<dbReference type="InterPro" id="IPR007371">
    <property type="entry name" value="TPK_catalytic"/>
</dbReference>
<dbReference type="SUPFAM" id="SSF63999">
    <property type="entry name" value="Thiamin pyrophosphokinase, catalytic domain"/>
    <property type="match status" value="1"/>
</dbReference>
<keyword evidence="1 7" id="KW-0808">Transferase</keyword>
<evidence type="ECO:0000256" key="4">
    <source>
        <dbReference type="ARBA" id="ARBA00022840"/>
    </source>
</evidence>
<keyword evidence="2" id="KW-0547">Nucleotide-binding</keyword>
<dbReference type="Proteomes" id="UP000823990">
    <property type="component" value="Unassembled WGS sequence"/>
</dbReference>
<keyword evidence="4" id="KW-0067">ATP-binding</keyword>
<reference evidence="7" key="2">
    <citation type="submission" date="2021-04" db="EMBL/GenBank/DDBJ databases">
        <authorList>
            <person name="Gilroy R."/>
        </authorList>
    </citation>
    <scope>NUCLEOTIDE SEQUENCE</scope>
    <source>
        <strain evidence="7">12435</strain>
    </source>
</reference>
<reference evidence="7" key="1">
    <citation type="journal article" date="2021" name="PeerJ">
        <title>Extensive microbial diversity within the chicken gut microbiome revealed by metagenomics and culture.</title>
        <authorList>
            <person name="Gilroy R."/>
            <person name="Ravi A."/>
            <person name="Getino M."/>
            <person name="Pursley I."/>
            <person name="Horton D.L."/>
            <person name="Alikhan N.F."/>
            <person name="Baker D."/>
            <person name="Gharbi K."/>
            <person name="Hall N."/>
            <person name="Watson M."/>
            <person name="Adriaenssens E.M."/>
            <person name="Foster-Nyarko E."/>
            <person name="Jarju S."/>
            <person name="Secka A."/>
            <person name="Antonio M."/>
            <person name="Oren A."/>
            <person name="Chaudhuri R.R."/>
            <person name="La Ragione R."/>
            <person name="Hildebrand F."/>
            <person name="Pallen M.J."/>
        </authorList>
    </citation>
    <scope>NUCLEOTIDE SEQUENCE</scope>
    <source>
        <strain evidence="7">12435</strain>
    </source>
</reference>
<protein>
    <recommendedName>
        <fullName evidence="5">Thiamine diphosphokinase</fullName>
        <ecNumber evidence="5">2.7.6.2</ecNumber>
    </recommendedName>
</protein>